<gene>
    <name evidence="5" type="primary">potD</name>
    <name evidence="5" type="ORF">Hsar01_03444</name>
</gene>
<evidence type="ECO:0000256" key="1">
    <source>
        <dbReference type="ARBA" id="ARBA00004418"/>
    </source>
</evidence>
<comment type="subcellular location">
    <subcellularLocation>
        <location evidence="1">Periplasm</location>
    </subcellularLocation>
</comment>
<evidence type="ECO:0000256" key="3">
    <source>
        <dbReference type="ARBA" id="ARBA00022729"/>
    </source>
</evidence>
<keyword evidence="3" id="KW-0732">Signal</keyword>
<comment type="caution">
    <text evidence="5">The sequence shown here is derived from an EMBL/GenBank/DDBJ whole genome shotgun (WGS) entry which is preliminary data.</text>
</comment>
<dbReference type="EMBL" id="BAABRI010000021">
    <property type="protein sequence ID" value="GAA5484203.1"/>
    <property type="molecule type" value="Genomic_DNA"/>
</dbReference>
<dbReference type="Proteomes" id="UP001476282">
    <property type="component" value="Unassembled WGS sequence"/>
</dbReference>
<dbReference type="PANTHER" id="PTHR30222:SF17">
    <property type="entry name" value="SPERMIDINE_PUTRESCINE-BINDING PERIPLASMIC PROTEIN"/>
    <property type="match status" value="1"/>
</dbReference>
<dbReference type="Pfam" id="PF13416">
    <property type="entry name" value="SBP_bac_8"/>
    <property type="match status" value="1"/>
</dbReference>
<proteinExistence type="predicted"/>
<evidence type="ECO:0000256" key="4">
    <source>
        <dbReference type="ARBA" id="ARBA00022764"/>
    </source>
</evidence>
<sequence length="350" mass="38283">MKRRHFLAASGAAATFPFLPSCSKSGGASGGKTLTVFTWADYLSDDAAASFEEKHDCKLVIDTFDSNEAMIAKLEAGATGYDVLVPSSYAVRQLQEKDLLQPLDKSLIPNTANIDKDYLSRSLDGDMNVSVPYMMAPTVLAYLKSKVGDAEPSWRLIERPDLKGRITLLDDMREVLGAALKTLGHSFNSTEEAQVNAAADLAIEWKKNIAKFENEQWKTGIASGEFFLVHGYAGELILAQDENEDIEVIVPQEGAAFSCDDLCIPKSAKEVELAHAFINHLSDAAVAAENMEWIGYRAPNTAAYANLSEDFRGSPILFPPDELFAKCEPIAYLGDQLPIYTAAWDRVKNA</sequence>
<dbReference type="RefSeq" id="WP_353568299.1">
    <property type="nucleotide sequence ID" value="NZ_BAABRI010000021.1"/>
</dbReference>
<evidence type="ECO:0000256" key="2">
    <source>
        <dbReference type="ARBA" id="ARBA00022448"/>
    </source>
</evidence>
<evidence type="ECO:0000313" key="5">
    <source>
        <dbReference type="EMBL" id="GAA5484203.1"/>
    </source>
</evidence>
<organism evidence="5 6">
    <name type="scientific">Haloferula sargassicola</name>
    <dbReference type="NCBI Taxonomy" id="490096"/>
    <lineage>
        <taxon>Bacteria</taxon>
        <taxon>Pseudomonadati</taxon>
        <taxon>Verrucomicrobiota</taxon>
        <taxon>Verrucomicrobiia</taxon>
        <taxon>Verrucomicrobiales</taxon>
        <taxon>Verrucomicrobiaceae</taxon>
        <taxon>Haloferula</taxon>
    </lineage>
</organism>
<evidence type="ECO:0000313" key="6">
    <source>
        <dbReference type="Proteomes" id="UP001476282"/>
    </source>
</evidence>
<dbReference type="PANTHER" id="PTHR30222">
    <property type="entry name" value="SPERMIDINE/PUTRESCINE-BINDING PERIPLASMIC PROTEIN"/>
    <property type="match status" value="1"/>
</dbReference>
<name>A0ABP9UWF5_9BACT</name>
<dbReference type="PIRSF" id="PIRSF019574">
    <property type="entry name" value="Periplasmic_polyamine_BP"/>
    <property type="match status" value="1"/>
</dbReference>
<dbReference type="Gene3D" id="3.40.190.10">
    <property type="entry name" value="Periplasmic binding protein-like II"/>
    <property type="match status" value="2"/>
</dbReference>
<keyword evidence="2" id="KW-0813">Transport</keyword>
<dbReference type="InterPro" id="IPR006059">
    <property type="entry name" value="SBP"/>
</dbReference>
<dbReference type="PRINTS" id="PR00909">
    <property type="entry name" value="SPERMDNBNDNG"/>
</dbReference>
<keyword evidence="4" id="KW-0574">Periplasm</keyword>
<reference evidence="5 6" key="1">
    <citation type="submission" date="2024-02" db="EMBL/GenBank/DDBJ databases">
        <title>Haloferula sargassicola NBRC 104335.</title>
        <authorList>
            <person name="Ichikawa N."/>
            <person name="Katano-Makiyama Y."/>
            <person name="Hidaka K."/>
        </authorList>
    </citation>
    <scope>NUCLEOTIDE SEQUENCE [LARGE SCALE GENOMIC DNA]</scope>
    <source>
        <strain evidence="5 6">NBRC 104335</strain>
    </source>
</reference>
<dbReference type="SUPFAM" id="SSF53850">
    <property type="entry name" value="Periplasmic binding protein-like II"/>
    <property type="match status" value="1"/>
</dbReference>
<keyword evidence="6" id="KW-1185">Reference proteome</keyword>
<protein>
    <submittedName>
        <fullName evidence="5">Spermidine/putrescine-binding periplasmic protein</fullName>
    </submittedName>
</protein>
<dbReference type="InterPro" id="IPR001188">
    <property type="entry name" value="Sperm_putr-bd"/>
</dbReference>
<accession>A0ABP9UWF5</accession>
<dbReference type="CDD" id="cd13590">
    <property type="entry name" value="PBP2_PotD_PotF_like"/>
    <property type="match status" value="1"/>
</dbReference>